<proteinExistence type="predicted"/>
<name>A0A1G7W866_9ACTN</name>
<gene>
    <name evidence="1" type="ORF">SAMN05421505_106241</name>
</gene>
<organism evidence="1 2">
    <name type="scientific">Sinosporangium album</name>
    <dbReference type="NCBI Taxonomy" id="504805"/>
    <lineage>
        <taxon>Bacteria</taxon>
        <taxon>Bacillati</taxon>
        <taxon>Actinomycetota</taxon>
        <taxon>Actinomycetes</taxon>
        <taxon>Streptosporangiales</taxon>
        <taxon>Streptosporangiaceae</taxon>
        <taxon>Sinosporangium</taxon>
    </lineage>
</organism>
<protein>
    <submittedName>
        <fullName evidence="1">Uncharacterized protein</fullName>
    </submittedName>
</protein>
<sequence length="107" mass="11759">MNLTALRPVRGANASEVLRPYASALRSQHAVVHEAGHRLLVRSACGVAATVSVVETPIWDGRKLHFLVRQMDPVAKEWLFPVGELAKLLRNDPLSLPGLLPYGRESL</sequence>
<evidence type="ECO:0000313" key="1">
    <source>
        <dbReference type="EMBL" id="SDG68138.1"/>
    </source>
</evidence>
<reference evidence="1 2" key="1">
    <citation type="submission" date="2016-10" db="EMBL/GenBank/DDBJ databases">
        <authorList>
            <person name="de Groot N.N."/>
        </authorList>
    </citation>
    <scope>NUCLEOTIDE SEQUENCE [LARGE SCALE GENOMIC DNA]</scope>
    <source>
        <strain evidence="1 2">CPCC 201354</strain>
    </source>
</reference>
<keyword evidence="2" id="KW-1185">Reference proteome</keyword>
<dbReference type="Proteomes" id="UP000198923">
    <property type="component" value="Unassembled WGS sequence"/>
</dbReference>
<dbReference type="AlphaFoldDB" id="A0A1G7W866"/>
<evidence type="ECO:0000313" key="2">
    <source>
        <dbReference type="Proteomes" id="UP000198923"/>
    </source>
</evidence>
<dbReference type="EMBL" id="FNCN01000006">
    <property type="protein sequence ID" value="SDG68138.1"/>
    <property type="molecule type" value="Genomic_DNA"/>
</dbReference>
<accession>A0A1G7W866</accession>